<name>A0A2P2NDC6_RHIMU</name>
<dbReference type="AlphaFoldDB" id="A0A2P2NDC6"/>
<evidence type="ECO:0000313" key="1">
    <source>
        <dbReference type="EMBL" id="MBX40447.1"/>
    </source>
</evidence>
<protein>
    <submittedName>
        <fullName evidence="1">Uncharacterized protein</fullName>
    </submittedName>
</protein>
<sequence>MRNAFMSKKNFNLKFLPLKASLLITHTIS</sequence>
<accession>A0A2P2NDC6</accession>
<reference evidence="1" key="1">
    <citation type="submission" date="2018-02" db="EMBL/GenBank/DDBJ databases">
        <title>Rhizophora mucronata_Transcriptome.</title>
        <authorList>
            <person name="Meera S.P."/>
            <person name="Sreeshan A."/>
            <person name="Augustine A."/>
        </authorList>
    </citation>
    <scope>NUCLEOTIDE SEQUENCE</scope>
    <source>
        <tissue evidence="1">Leaf</tissue>
    </source>
</reference>
<organism evidence="1">
    <name type="scientific">Rhizophora mucronata</name>
    <name type="common">Asiatic mangrove</name>
    <dbReference type="NCBI Taxonomy" id="61149"/>
    <lineage>
        <taxon>Eukaryota</taxon>
        <taxon>Viridiplantae</taxon>
        <taxon>Streptophyta</taxon>
        <taxon>Embryophyta</taxon>
        <taxon>Tracheophyta</taxon>
        <taxon>Spermatophyta</taxon>
        <taxon>Magnoliopsida</taxon>
        <taxon>eudicotyledons</taxon>
        <taxon>Gunneridae</taxon>
        <taxon>Pentapetalae</taxon>
        <taxon>rosids</taxon>
        <taxon>fabids</taxon>
        <taxon>Malpighiales</taxon>
        <taxon>Rhizophoraceae</taxon>
        <taxon>Rhizophora</taxon>
    </lineage>
</organism>
<proteinExistence type="predicted"/>
<dbReference type="EMBL" id="GGEC01059963">
    <property type="protein sequence ID" value="MBX40447.1"/>
    <property type="molecule type" value="Transcribed_RNA"/>
</dbReference>